<keyword evidence="1" id="KW-0472">Membrane</keyword>
<dbReference type="EMBL" id="HBUF01602457">
    <property type="protein sequence ID" value="CAG6776519.1"/>
    <property type="molecule type" value="Transcribed_RNA"/>
</dbReference>
<evidence type="ECO:0000313" key="2">
    <source>
        <dbReference type="EMBL" id="CAG6776485.1"/>
    </source>
</evidence>
<name>A0A8D9B4T0_9HEMI</name>
<sequence length="114" mass="13639">MLYFKLMKPPPSIVDIKSHQFFLFFVLLKLHSLGLSVPHFLMPCFFFFFFFCPFSNFKLYWCYQQVFTKVIGVVRLRSFWGNIQKGWVRCWCGTANAWCVTPPSDITYNVLRRT</sequence>
<dbReference type="EMBL" id="HBUF01602458">
    <property type="protein sequence ID" value="CAG6776526.1"/>
    <property type="molecule type" value="Transcribed_RNA"/>
</dbReference>
<dbReference type="EMBL" id="HBUF01602454">
    <property type="protein sequence ID" value="CAG6776499.1"/>
    <property type="molecule type" value="Transcribed_RNA"/>
</dbReference>
<proteinExistence type="predicted"/>
<accession>A0A8D9B4T0</accession>
<feature type="transmembrane region" description="Helical" evidence="1">
    <location>
        <begin position="21"/>
        <end position="51"/>
    </location>
</feature>
<organism evidence="2">
    <name type="scientific">Cacopsylla melanoneura</name>
    <dbReference type="NCBI Taxonomy" id="428564"/>
    <lineage>
        <taxon>Eukaryota</taxon>
        <taxon>Metazoa</taxon>
        <taxon>Ecdysozoa</taxon>
        <taxon>Arthropoda</taxon>
        <taxon>Hexapoda</taxon>
        <taxon>Insecta</taxon>
        <taxon>Pterygota</taxon>
        <taxon>Neoptera</taxon>
        <taxon>Paraneoptera</taxon>
        <taxon>Hemiptera</taxon>
        <taxon>Sternorrhyncha</taxon>
        <taxon>Psylloidea</taxon>
        <taxon>Psyllidae</taxon>
        <taxon>Psyllinae</taxon>
        <taxon>Cacopsylla</taxon>
    </lineage>
</organism>
<protein>
    <submittedName>
        <fullName evidence="2">Uncharacterized protein</fullName>
    </submittedName>
</protein>
<dbReference type="AlphaFoldDB" id="A0A8D9B4T0"/>
<keyword evidence="1" id="KW-0812">Transmembrane</keyword>
<dbReference type="EMBL" id="HBUF01602456">
    <property type="protein sequence ID" value="CAG6776512.1"/>
    <property type="molecule type" value="Transcribed_RNA"/>
</dbReference>
<reference evidence="2" key="1">
    <citation type="submission" date="2021-05" db="EMBL/GenBank/DDBJ databases">
        <authorList>
            <person name="Alioto T."/>
            <person name="Alioto T."/>
            <person name="Gomez Garrido J."/>
        </authorList>
    </citation>
    <scope>NUCLEOTIDE SEQUENCE</scope>
</reference>
<dbReference type="EMBL" id="HBUF01602455">
    <property type="protein sequence ID" value="CAG6776505.1"/>
    <property type="molecule type" value="Transcribed_RNA"/>
</dbReference>
<evidence type="ECO:0000256" key="1">
    <source>
        <dbReference type="SAM" id="Phobius"/>
    </source>
</evidence>
<dbReference type="EMBL" id="HBUF01602453">
    <property type="protein sequence ID" value="CAG6776492.1"/>
    <property type="molecule type" value="Transcribed_RNA"/>
</dbReference>
<dbReference type="EMBL" id="HBUF01602452">
    <property type="protein sequence ID" value="CAG6776485.1"/>
    <property type="molecule type" value="Transcribed_RNA"/>
</dbReference>
<keyword evidence="1" id="KW-1133">Transmembrane helix</keyword>